<dbReference type="EMBL" id="JACDXJ010000002">
    <property type="protein sequence ID" value="MBA1158869.1"/>
    <property type="molecule type" value="Genomic_DNA"/>
</dbReference>
<dbReference type="GO" id="GO:0015036">
    <property type="term" value="F:disulfide oxidoreductase activity"/>
    <property type="evidence" value="ECO:0007669"/>
    <property type="project" value="UniProtKB-ARBA"/>
</dbReference>
<evidence type="ECO:0000313" key="7">
    <source>
        <dbReference type="Proteomes" id="UP000572984"/>
    </source>
</evidence>
<comment type="subcellular location">
    <subcellularLocation>
        <location evidence="1">Cell envelope</location>
    </subcellularLocation>
</comment>
<feature type="signal peptide" evidence="4">
    <location>
        <begin position="1"/>
        <end position="20"/>
    </location>
</feature>
<dbReference type="PANTHER" id="PTHR42852:SF13">
    <property type="entry name" value="PROTEIN DIPZ"/>
    <property type="match status" value="1"/>
</dbReference>
<dbReference type="Gene3D" id="3.40.30.10">
    <property type="entry name" value="Glutaredoxin"/>
    <property type="match status" value="1"/>
</dbReference>
<dbReference type="InterPro" id="IPR017937">
    <property type="entry name" value="Thioredoxin_CS"/>
</dbReference>
<evidence type="ECO:0000256" key="4">
    <source>
        <dbReference type="SAM" id="SignalP"/>
    </source>
</evidence>
<keyword evidence="3" id="KW-0676">Redox-active center</keyword>
<organism evidence="6 7">
    <name type="scientific">Microvirga mediterraneensis</name>
    <dbReference type="NCBI Taxonomy" id="2754695"/>
    <lineage>
        <taxon>Bacteria</taxon>
        <taxon>Pseudomonadati</taxon>
        <taxon>Pseudomonadota</taxon>
        <taxon>Alphaproteobacteria</taxon>
        <taxon>Hyphomicrobiales</taxon>
        <taxon>Methylobacteriaceae</taxon>
        <taxon>Microvirga</taxon>
    </lineage>
</organism>
<name>A0A838BUZ5_9HYPH</name>
<evidence type="ECO:0000256" key="3">
    <source>
        <dbReference type="ARBA" id="ARBA00023284"/>
    </source>
</evidence>
<dbReference type="CDD" id="cd02966">
    <property type="entry name" value="TlpA_like_family"/>
    <property type="match status" value="1"/>
</dbReference>
<keyword evidence="7" id="KW-1185">Reference proteome</keyword>
<reference evidence="6 7" key="1">
    <citation type="submission" date="2020-07" db="EMBL/GenBank/DDBJ databases">
        <title>Draft genome and description of Microvirga mediterraneensis Marseille-Q2068 sp. nov.</title>
        <authorList>
            <person name="Boxberger M."/>
        </authorList>
    </citation>
    <scope>NUCLEOTIDE SEQUENCE [LARGE SCALE GENOMIC DNA]</scope>
    <source>
        <strain evidence="6 7">Marseille-Q2068</strain>
    </source>
</reference>
<sequence length="177" mass="19526">MTFAMLLAIAPTLGCTPVSANELPERLQAHEAPRPVPAVAFKGQRDEDLTLASFRGRFVVLNIWATWCVPCRKEMPTLDRLQSRFDKKDVVVVALSLDRKGSEVVDKFFREIGVEHLVPYLDPSGRALRELGLVGLPGTLLIDRNGQEIGRLLGEADWSSQTMVEFIKAKAGAATQP</sequence>
<evidence type="ECO:0000313" key="6">
    <source>
        <dbReference type="EMBL" id="MBA1158869.1"/>
    </source>
</evidence>
<dbReference type="SUPFAM" id="SSF52833">
    <property type="entry name" value="Thioredoxin-like"/>
    <property type="match status" value="1"/>
</dbReference>
<keyword evidence="2" id="KW-0201">Cytochrome c-type biogenesis</keyword>
<dbReference type="AlphaFoldDB" id="A0A838BUZ5"/>
<dbReference type="Proteomes" id="UP000572984">
    <property type="component" value="Unassembled WGS sequence"/>
</dbReference>
<accession>A0A838BUZ5</accession>
<evidence type="ECO:0000259" key="5">
    <source>
        <dbReference type="PROSITE" id="PS51352"/>
    </source>
</evidence>
<keyword evidence="4" id="KW-0732">Signal</keyword>
<dbReference type="Pfam" id="PF08534">
    <property type="entry name" value="Redoxin"/>
    <property type="match status" value="1"/>
</dbReference>
<dbReference type="PROSITE" id="PS00194">
    <property type="entry name" value="THIOREDOXIN_1"/>
    <property type="match status" value="1"/>
</dbReference>
<dbReference type="InterPro" id="IPR036249">
    <property type="entry name" value="Thioredoxin-like_sf"/>
</dbReference>
<dbReference type="PANTHER" id="PTHR42852">
    <property type="entry name" value="THIOL:DISULFIDE INTERCHANGE PROTEIN DSBE"/>
    <property type="match status" value="1"/>
</dbReference>
<dbReference type="InterPro" id="IPR050553">
    <property type="entry name" value="Thioredoxin_ResA/DsbE_sf"/>
</dbReference>
<gene>
    <name evidence="6" type="ORF">H0S73_22460</name>
</gene>
<evidence type="ECO:0000256" key="1">
    <source>
        <dbReference type="ARBA" id="ARBA00004196"/>
    </source>
</evidence>
<feature type="domain" description="Thioredoxin" evidence="5">
    <location>
        <begin position="30"/>
        <end position="172"/>
    </location>
</feature>
<dbReference type="GO" id="GO:0017004">
    <property type="term" value="P:cytochrome complex assembly"/>
    <property type="evidence" value="ECO:0007669"/>
    <property type="project" value="UniProtKB-KW"/>
</dbReference>
<dbReference type="PROSITE" id="PS51352">
    <property type="entry name" value="THIOREDOXIN_2"/>
    <property type="match status" value="1"/>
</dbReference>
<evidence type="ECO:0000256" key="2">
    <source>
        <dbReference type="ARBA" id="ARBA00022748"/>
    </source>
</evidence>
<comment type="caution">
    <text evidence="6">The sequence shown here is derived from an EMBL/GenBank/DDBJ whole genome shotgun (WGS) entry which is preliminary data.</text>
</comment>
<dbReference type="InterPro" id="IPR013740">
    <property type="entry name" value="Redoxin"/>
</dbReference>
<dbReference type="InterPro" id="IPR013766">
    <property type="entry name" value="Thioredoxin_domain"/>
</dbReference>
<feature type="chain" id="PRO_5032394596" evidence="4">
    <location>
        <begin position="21"/>
        <end position="177"/>
    </location>
</feature>
<protein>
    <submittedName>
        <fullName evidence="6">TlpA family protein disulfide reductase</fullName>
    </submittedName>
</protein>
<proteinExistence type="predicted"/>
<dbReference type="GO" id="GO:0030313">
    <property type="term" value="C:cell envelope"/>
    <property type="evidence" value="ECO:0007669"/>
    <property type="project" value="UniProtKB-SubCell"/>
</dbReference>